<sequence>MAHKTVIQLASVSNQPYKKHNTEVLTINTLLDNSSAPFTGHIDDTIAKNTTNHFTYSLVPYPDMLLVL</sequence>
<dbReference type="RefSeq" id="WP_138621381.1">
    <property type="nucleotide sequence ID" value="NZ_SZVP01000003.1"/>
</dbReference>
<dbReference type="AlphaFoldDB" id="A0A8H2PMQ9"/>
<dbReference type="EMBL" id="SZVP01000003">
    <property type="protein sequence ID" value="TMM46491.1"/>
    <property type="molecule type" value="Genomic_DNA"/>
</dbReference>
<protein>
    <submittedName>
        <fullName evidence="1">Uncharacterized protein</fullName>
    </submittedName>
</protein>
<comment type="caution">
    <text evidence="1">The sequence shown here is derived from an EMBL/GenBank/DDBJ whole genome shotgun (WGS) entry which is preliminary data.</text>
</comment>
<proteinExistence type="predicted"/>
<evidence type="ECO:0000313" key="1">
    <source>
        <dbReference type="EMBL" id="TMM46491.1"/>
    </source>
</evidence>
<dbReference type="Proteomes" id="UP000307702">
    <property type="component" value="Unassembled WGS sequence"/>
</dbReference>
<keyword evidence="2" id="KW-1185">Reference proteome</keyword>
<gene>
    <name evidence="1" type="ORF">FCS21_05920</name>
</gene>
<accession>A0A8H2PMQ9</accession>
<reference evidence="1 2" key="1">
    <citation type="submission" date="2019-05" db="EMBL/GenBank/DDBJ databases">
        <title>Colwellia ponticola sp. nov., isolated from seawater.</title>
        <authorList>
            <person name="Yoon J.-H."/>
        </authorList>
    </citation>
    <scope>NUCLEOTIDE SEQUENCE [LARGE SCALE GENOMIC DNA]</scope>
    <source>
        <strain evidence="1 2">OISW-25</strain>
    </source>
</reference>
<organism evidence="1 2">
    <name type="scientific">Colwellia ponticola</name>
    <dbReference type="NCBI Taxonomy" id="2304625"/>
    <lineage>
        <taxon>Bacteria</taxon>
        <taxon>Pseudomonadati</taxon>
        <taxon>Pseudomonadota</taxon>
        <taxon>Gammaproteobacteria</taxon>
        <taxon>Alteromonadales</taxon>
        <taxon>Colwelliaceae</taxon>
        <taxon>Colwellia</taxon>
    </lineage>
</organism>
<evidence type="ECO:0000313" key="2">
    <source>
        <dbReference type="Proteomes" id="UP000307702"/>
    </source>
</evidence>
<name>A0A8H2PMQ9_9GAMM</name>